<evidence type="ECO:0008006" key="3">
    <source>
        <dbReference type="Google" id="ProtNLM"/>
    </source>
</evidence>
<dbReference type="InterPro" id="IPR029033">
    <property type="entry name" value="His_PPase_superfam"/>
</dbReference>
<dbReference type="Gene3D" id="3.40.50.1240">
    <property type="entry name" value="Phosphoglycerate mutase-like"/>
    <property type="match status" value="1"/>
</dbReference>
<dbReference type="EMBL" id="JACKTY010000031">
    <property type="protein sequence ID" value="MCV7228179.1"/>
    <property type="molecule type" value="Genomic_DNA"/>
</dbReference>
<dbReference type="RefSeq" id="WP_264069245.1">
    <property type="nucleotide sequence ID" value="NZ_JACKTY010000031.1"/>
</dbReference>
<protein>
    <recommendedName>
        <fullName evidence="3">Phosphoglycerate mutase</fullName>
    </recommendedName>
</protein>
<dbReference type="Proteomes" id="UP001526201">
    <property type="component" value="Unassembled WGS sequence"/>
</dbReference>
<proteinExistence type="predicted"/>
<evidence type="ECO:0000313" key="2">
    <source>
        <dbReference type="Proteomes" id="UP001526201"/>
    </source>
</evidence>
<evidence type="ECO:0000313" key="1">
    <source>
        <dbReference type="EMBL" id="MCV7228179.1"/>
    </source>
</evidence>
<reference evidence="1 2" key="1">
    <citation type="journal article" date="2022" name="BMC Genomics">
        <title>Comparative genome analysis of mycobacteria focusing on tRNA and non-coding RNA.</title>
        <authorList>
            <person name="Behra P.R.K."/>
            <person name="Pettersson B.M.F."/>
            <person name="Ramesh M."/>
            <person name="Das S."/>
            <person name="Dasgupta S."/>
            <person name="Kirsebom L.A."/>
        </authorList>
    </citation>
    <scope>NUCLEOTIDE SEQUENCE [LARGE SCALE GENOMIC DNA]</scope>
    <source>
        <strain evidence="1 2">DSM 44078</strain>
    </source>
</reference>
<sequence>MSPPAAVGDRLSCDEGILGAQANAKLVEWSCAAIAEIISRPTEHIVIVTHGFALTHVITAWLEPPCRHAGYAIFAPRSGSITTCATSNARRRLRALEHELEKNPYVTDALLTVADTRVEGR</sequence>
<organism evidence="1 2">
    <name type="scientific">Mycolicibacterium komossense</name>
    <dbReference type="NCBI Taxonomy" id="1779"/>
    <lineage>
        <taxon>Bacteria</taxon>
        <taxon>Bacillati</taxon>
        <taxon>Actinomycetota</taxon>
        <taxon>Actinomycetes</taxon>
        <taxon>Mycobacteriales</taxon>
        <taxon>Mycobacteriaceae</taxon>
        <taxon>Mycolicibacterium</taxon>
    </lineage>
</organism>
<gene>
    <name evidence="1" type="ORF">H7J73_19385</name>
</gene>
<comment type="caution">
    <text evidence="1">The sequence shown here is derived from an EMBL/GenBank/DDBJ whole genome shotgun (WGS) entry which is preliminary data.</text>
</comment>
<name>A0ABT3CF96_9MYCO</name>
<accession>A0ABT3CF96</accession>
<keyword evidence="2" id="KW-1185">Reference proteome</keyword>